<dbReference type="RefSeq" id="WP_132699065.1">
    <property type="nucleotide sequence ID" value="NZ_SLZR01000001.1"/>
</dbReference>
<name>A0A4R3IE88_9GAMM</name>
<keyword evidence="1" id="KW-0812">Transmembrane</keyword>
<dbReference type="Proteomes" id="UP000295793">
    <property type="component" value="Unassembled WGS sequence"/>
</dbReference>
<reference evidence="2 3" key="1">
    <citation type="submission" date="2019-03" db="EMBL/GenBank/DDBJ databases">
        <title>Genomic Encyclopedia of Archaeal and Bacterial Type Strains, Phase II (KMG-II): from individual species to whole genera.</title>
        <authorList>
            <person name="Goeker M."/>
        </authorList>
    </citation>
    <scope>NUCLEOTIDE SEQUENCE [LARGE SCALE GENOMIC DNA]</scope>
    <source>
        <strain evidence="2 3">DSM 15388</strain>
    </source>
</reference>
<keyword evidence="1" id="KW-1133">Transmembrane helix</keyword>
<keyword evidence="1" id="KW-0472">Membrane</keyword>
<proteinExistence type="predicted"/>
<organism evidence="2 3">
    <name type="scientific">Reinekea marinisedimentorum</name>
    <dbReference type="NCBI Taxonomy" id="230495"/>
    <lineage>
        <taxon>Bacteria</taxon>
        <taxon>Pseudomonadati</taxon>
        <taxon>Pseudomonadota</taxon>
        <taxon>Gammaproteobacteria</taxon>
        <taxon>Oceanospirillales</taxon>
        <taxon>Saccharospirillaceae</taxon>
        <taxon>Reinekea</taxon>
    </lineage>
</organism>
<dbReference type="EMBL" id="SLZR01000001">
    <property type="protein sequence ID" value="TCS43908.1"/>
    <property type="molecule type" value="Genomic_DNA"/>
</dbReference>
<feature type="transmembrane region" description="Helical" evidence="1">
    <location>
        <begin position="25"/>
        <end position="43"/>
    </location>
</feature>
<keyword evidence="3" id="KW-1185">Reference proteome</keyword>
<evidence type="ECO:0000256" key="1">
    <source>
        <dbReference type="SAM" id="Phobius"/>
    </source>
</evidence>
<feature type="transmembrane region" description="Helical" evidence="1">
    <location>
        <begin position="119"/>
        <end position="145"/>
    </location>
</feature>
<protein>
    <submittedName>
        <fullName evidence="2">Uncharacterized protein</fullName>
    </submittedName>
</protein>
<evidence type="ECO:0000313" key="3">
    <source>
        <dbReference type="Proteomes" id="UP000295793"/>
    </source>
</evidence>
<feature type="transmembrane region" description="Helical" evidence="1">
    <location>
        <begin position="238"/>
        <end position="264"/>
    </location>
</feature>
<dbReference type="OrthoDB" id="5293851at2"/>
<feature type="transmembrane region" description="Helical" evidence="1">
    <location>
        <begin position="157"/>
        <end position="183"/>
    </location>
</feature>
<accession>A0A4R3IE88</accession>
<gene>
    <name evidence="2" type="ORF">BCF53_101251</name>
</gene>
<comment type="caution">
    <text evidence="2">The sequence shown here is derived from an EMBL/GenBank/DDBJ whole genome shotgun (WGS) entry which is preliminary data.</text>
</comment>
<sequence length="275" mass="30204">MAGSTTQHLKPQRHKPEQLTTRSRILASLLLLLLVAVNWWPYLDVLAQQYLTDTISSNAIVFGVVRTLNGVISVVQSSDVGIGVASITIGEIFDPVNDLVERFSGLLLVSLTALGIQQVILLFTTSLAVKGLFSAFAALLLIFLWRPHTRLRGWLKAAFIIVLLRYLLNLEVALVWCFDWFYFNATGAEALSVLEGATEVLRTLKDSLTEIDLGKLIFGNNSPDLAGESIGQELSASVVTLIVGMIFKSLLIPIGTLWLALTVVKSHAFHYDSRP</sequence>
<dbReference type="AlphaFoldDB" id="A0A4R3IE88"/>
<evidence type="ECO:0000313" key="2">
    <source>
        <dbReference type="EMBL" id="TCS43908.1"/>
    </source>
</evidence>